<evidence type="ECO:0000256" key="8">
    <source>
        <dbReference type="ARBA" id="ARBA00022970"/>
    </source>
</evidence>
<dbReference type="InterPro" id="IPR000515">
    <property type="entry name" value="MetI-like"/>
</dbReference>
<dbReference type="GO" id="GO:0022857">
    <property type="term" value="F:transmembrane transporter activity"/>
    <property type="evidence" value="ECO:0007669"/>
    <property type="project" value="InterPro"/>
</dbReference>
<evidence type="ECO:0000256" key="2">
    <source>
        <dbReference type="ARBA" id="ARBA00004429"/>
    </source>
</evidence>
<dbReference type="InterPro" id="IPR043429">
    <property type="entry name" value="ArtM/GltK/GlnP/TcyL/YhdX-like"/>
</dbReference>
<keyword evidence="5 11" id="KW-0813">Transport</keyword>
<dbReference type="NCBIfam" id="TIGR01726">
    <property type="entry name" value="HEQRo_perm_3TM"/>
    <property type="match status" value="1"/>
</dbReference>
<gene>
    <name evidence="13" type="ORF">SAMN02745704_02052</name>
</gene>
<evidence type="ECO:0000256" key="11">
    <source>
        <dbReference type="RuleBase" id="RU363032"/>
    </source>
</evidence>
<dbReference type="Pfam" id="PF00528">
    <property type="entry name" value="BPD_transp_1"/>
    <property type="match status" value="1"/>
</dbReference>
<feature type="domain" description="ABC transmembrane type-1" evidence="12">
    <location>
        <begin position="62"/>
        <end position="263"/>
    </location>
</feature>
<organism evidence="13 14">
    <name type="scientific">Paucidesulfovibrio gracilis DSM 16080</name>
    <dbReference type="NCBI Taxonomy" id="1121449"/>
    <lineage>
        <taxon>Bacteria</taxon>
        <taxon>Pseudomonadati</taxon>
        <taxon>Thermodesulfobacteriota</taxon>
        <taxon>Desulfovibrionia</taxon>
        <taxon>Desulfovibrionales</taxon>
        <taxon>Desulfovibrionaceae</taxon>
        <taxon>Paucidesulfovibrio</taxon>
    </lineage>
</organism>
<dbReference type="InterPro" id="IPR035906">
    <property type="entry name" value="MetI-like_sf"/>
</dbReference>
<dbReference type="GO" id="GO:0043190">
    <property type="term" value="C:ATP-binding cassette (ABC) transporter complex"/>
    <property type="evidence" value="ECO:0007669"/>
    <property type="project" value="InterPro"/>
</dbReference>
<keyword evidence="7 11" id="KW-0812">Transmembrane</keyword>
<keyword evidence="10 11" id="KW-0472">Membrane</keyword>
<evidence type="ECO:0000313" key="14">
    <source>
        <dbReference type="Proteomes" id="UP000190027"/>
    </source>
</evidence>
<dbReference type="InterPro" id="IPR010065">
    <property type="entry name" value="AA_ABC_transptr_permease_3TM"/>
</dbReference>
<feature type="transmembrane region" description="Helical" evidence="11">
    <location>
        <begin position="239"/>
        <end position="259"/>
    </location>
</feature>
<evidence type="ECO:0000256" key="3">
    <source>
        <dbReference type="ARBA" id="ARBA00010072"/>
    </source>
</evidence>
<dbReference type="STRING" id="1121449.SAMN02745704_02052"/>
<dbReference type="AlphaFoldDB" id="A0A1T4XDJ2"/>
<sequence length="276" mass="30872">MKEQKNVKIDIGDGAAIPHDKDRGLFNAWWISLIGAVSIILYLAISKPDPYFKILKFVPDGVLVTFEVTILSIIGALILGLFTGLGRLSRIRPINLIASTYVEVVRGIPLLVQLFYIYFALGQLFRELPETNAVFIFLKNMPPLVAAVMAMSICYGAYMGEVFRAGIESIDKGQTEASRSLGFNRSQTMRYVILPQAWRTILPPVGNEFIALLKDSSLVSILAVADLLRRGREFASVSFNYFEAYTMVALVYLLITLILSKAVSHMESRLNYYVQD</sequence>
<evidence type="ECO:0000256" key="6">
    <source>
        <dbReference type="ARBA" id="ARBA00022475"/>
    </source>
</evidence>
<feature type="transmembrane region" description="Helical" evidence="11">
    <location>
        <begin position="25"/>
        <end position="45"/>
    </location>
</feature>
<protein>
    <recommendedName>
        <fullName evidence="4">Putative glutamine transport system permease protein GlnP</fullName>
    </recommendedName>
</protein>
<evidence type="ECO:0000256" key="5">
    <source>
        <dbReference type="ARBA" id="ARBA00022448"/>
    </source>
</evidence>
<dbReference type="RefSeq" id="WP_078717608.1">
    <property type="nucleotide sequence ID" value="NZ_FUYC01000010.1"/>
</dbReference>
<keyword evidence="14" id="KW-1185">Reference proteome</keyword>
<comment type="function">
    <text evidence="1">Part of the binding-protein-dependent transport system for glutamine; probably responsible for the translocation of the substrate across the membrane.</text>
</comment>
<name>A0A1T4XDJ2_9BACT</name>
<evidence type="ECO:0000256" key="10">
    <source>
        <dbReference type="ARBA" id="ARBA00023136"/>
    </source>
</evidence>
<evidence type="ECO:0000256" key="7">
    <source>
        <dbReference type="ARBA" id="ARBA00022692"/>
    </source>
</evidence>
<evidence type="ECO:0000313" key="13">
    <source>
        <dbReference type="EMBL" id="SKA87566.1"/>
    </source>
</evidence>
<feature type="transmembrane region" description="Helical" evidence="11">
    <location>
        <begin position="141"/>
        <end position="158"/>
    </location>
</feature>
<dbReference type="Proteomes" id="UP000190027">
    <property type="component" value="Unassembled WGS sequence"/>
</dbReference>
<dbReference type="FunFam" id="1.10.3720.10:FF:000033">
    <property type="entry name" value="Polar amino acid ABC transporter permease"/>
    <property type="match status" value="1"/>
</dbReference>
<dbReference type="Gene3D" id="1.10.3720.10">
    <property type="entry name" value="MetI-like"/>
    <property type="match status" value="1"/>
</dbReference>
<dbReference type="PANTHER" id="PTHR30614">
    <property type="entry name" value="MEMBRANE COMPONENT OF AMINO ACID ABC TRANSPORTER"/>
    <property type="match status" value="1"/>
</dbReference>
<feature type="transmembrane region" description="Helical" evidence="11">
    <location>
        <begin position="100"/>
        <end position="121"/>
    </location>
</feature>
<dbReference type="EMBL" id="FUYC01000010">
    <property type="protein sequence ID" value="SKA87566.1"/>
    <property type="molecule type" value="Genomic_DNA"/>
</dbReference>
<evidence type="ECO:0000259" key="12">
    <source>
        <dbReference type="PROSITE" id="PS50928"/>
    </source>
</evidence>
<keyword evidence="9 11" id="KW-1133">Transmembrane helix</keyword>
<evidence type="ECO:0000256" key="1">
    <source>
        <dbReference type="ARBA" id="ARBA00003159"/>
    </source>
</evidence>
<keyword evidence="8" id="KW-0029">Amino-acid transport</keyword>
<accession>A0A1T4XDJ2</accession>
<comment type="subcellular location">
    <subcellularLocation>
        <location evidence="2">Cell inner membrane</location>
        <topology evidence="2">Multi-pass membrane protein</topology>
    </subcellularLocation>
    <subcellularLocation>
        <location evidence="11">Cell membrane</location>
        <topology evidence="11">Multi-pass membrane protein</topology>
    </subcellularLocation>
</comment>
<comment type="similarity">
    <text evidence="3">Belongs to the binding-protein-dependent transport system permease family. HisMQ subfamily.</text>
</comment>
<feature type="transmembrane region" description="Helical" evidence="11">
    <location>
        <begin position="65"/>
        <end position="88"/>
    </location>
</feature>
<dbReference type="PANTHER" id="PTHR30614:SF20">
    <property type="entry name" value="GLUTAMINE TRANSPORT SYSTEM PERMEASE PROTEIN GLNP"/>
    <property type="match status" value="1"/>
</dbReference>
<evidence type="ECO:0000256" key="9">
    <source>
        <dbReference type="ARBA" id="ARBA00022989"/>
    </source>
</evidence>
<dbReference type="CDD" id="cd06261">
    <property type="entry name" value="TM_PBP2"/>
    <property type="match status" value="1"/>
</dbReference>
<dbReference type="GO" id="GO:0006865">
    <property type="term" value="P:amino acid transport"/>
    <property type="evidence" value="ECO:0007669"/>
    <property type="project" value="UniProtKB-KW"/>
</dbReference>
<dbReference type="PROSITE" id="PS50928">
    <property type="entry name" value="ABC_TM1"/>
    <property type="match status" value="1"/>
</dbReference>
<keyword evidence="6" id="KW-1003">Cell membrane</keyword>
<reference evidence="13 14" key="1">
    <citation type="submission" date="2017-02" db="EMBL/GenBank/DDBJ databases">
        <authorList>
            <person name="Peterson S.W."/>
        </authorList>
    </citation>
    <scope>NUCLEOTIDE SEQUENCE [LARGE SCALE GENOMIC DNA]</scope>
    <source>
        <strain evidence="13 14">DSM 16080</strain>
    </source>
</reference>
<dbReference type="OrthoDB" id="5365894at2"/>
<evidence type="ECO:0000256" key="4">
    <source>
        <dbReference type="ARBA" id="ARBA00016506"/>
    </source>
</evidence>
<dbReference type="SUPFAM" id="SSF161098">
    <property type="entry name" value="MetI-like"/>
    <property type="match status" value="1"/>
</dbReference>
<proteinExistence type="inferred from homology"/>